<accession>A0A2G9HQZ6</accession>
<dbReference type="AlphaFoldDB" id="A0A2G9HQZ6"/>
<dbReference type="PANTHER" id="PTHR34676">
    <property type="entry name" value="DUF4219 DOMAIN-CONTAINING PROTEIN-RELATED"/>
    <property type="match status" value="1"/>
</dbReference>
<proteinExistence type="predicted"/>
<sequence length="191" mass="22121">MATNNFDDFADRSVHSQPPLFDGTNYSLWKGMIKEFLMAINFELGFVMKLCYKGPITNTNEITYINQLKGIPKEERRAMSMDANPKNILVCALTKQEYNWACNCDTVKKMWDMLQITHKGTKQVRLTNMKCSRCCQKIIEEEQVRKMPRSLPNQWTPKVIAIREAKNVSTMTMYELTGSLSPHEITLLNKK</sequence>
<reference evidence="2" key="1">
    <citation type="journal article" date="2018" name="Gigascience">
        <title>Genome assembly of the Pink Ipe (Handroanthus impetiginosus, Bignoniaceae), a highly valued, ecologically keystone Neotropical timber forest tree.</title>
        <authorList>
            <person name="Silva-Junior O.B."/>
            <person name="Grattapaglia D."/>
            <person name="Novaes E."/>
            <person name="Collevatti R.G."/>
        </authorList>
    </citation>
    <scope>NUCLEOTIDE SEQUENCE [LARGE SCALE GENOMIC DNA]</scope>
    <source>
        <strain evidence="2">cv. UFG-1</strain>
    </source>
</reference>
<dbReference type="OrthoDB" id="913710at2759"/>
<evidence type="ECO:0000313" key="2">
    <source>
        <dbReference type="Proteomes" id="UP000231279"/>
    </source>
</evidence>
<evidence type="ECO:0008006" key="3">
    <source>
        <dbReference type="Google" id="ProtNLM"/>
    </source>
</evidence>
<comment type="caution">
    <text evidence="1">The sequence shown here is derived from an EMBL/GenBank/DDBJ whole genome shotgun (WGS) entry which is preliminary data.</text>
</comment>
<gene>
    <name evidence="1" type="ORF">CDL12_07367</name>
</gene>
<dbReference type="STRING" id="429701.A0A2G9HQZ6"/>
<protein>
    <recommendedName>
        <fullName evidence="3">DUF4219 domain-containing protein</fullName>
    </recommendedName>
</protein>
<dbReference type="Pfam" id="PF14223">
    <property type="entry name" value="Retrotran_gag_2"/>
    <property type="match status" value="1"/>
</dbReference>
<name>A0A2G9HQZ6_9LAMI</name>
<dbReference type="EMBL" id="NKXS01001193">
    <property type="protein sequence ID" value="PIN19946.1"/>
    <property type="molecule type" value="Genomic_DNA"/>
</dbReference>
<organism evidence="1 2">
    <name type="scientific">Handroanthus impetiginosus</name>
    <dbReference type="NCBI Taxonomy" id="429701"/>
    <lineage>
        <taxon>Eukaryota</taxon>
        <taxon>Viridiplantae</taxon>
        <taxon>Streptophyta</taxon>
        <taxon>Embryophyta</taxon>
        <taxon>Tracheophyta</taxon>
        <taxon>Spermatophyta</taxon>
        <taxon>Magnoliopsida</taxon>
        <taxon>eudicotyledons</taxon>
        <taxon>Gunneridae</taxon>
        <taxon>Pentapetalae</taxon>
        <taxon>asterids</taxon>
        <taxon>lamiids</taxon>
        <taxon>Lamiales</taxon>
        <taxon>Bignoniaceae</taxon>
        <taxon>Crescentiina</taxon>
        <taxon>Tabebuia alliance</taxon>
        <taxon>Handroanthus</taxon>
    </lineage>
</organism>
<keyword evidence="2" id="KW-1185">Reference proteome</keyword>
<evidence type="ECO:0000313" key="1">
    <source>
        <dbReference type="EMBL" id="PIN19946.1"/>
    </source>
</evidence>
<dbReference type="PANTHER" id="PTHR34676:SF17">
    <property type="entry name" value="OS06G0684500 PROTEIN"/>
    <property type="match status" value="1"/>
</dbReference>
<dbReference type="Proteomes" id="UP000231279">
    <property type="component" value="Unassembled WGS sequence"/>
</dbReference>